<dbReference type="GO" id="GO:0007131">
    <property type="term" value="P:reciprocal meiotic recombination"/>
    <property type="evidence" value="ECO:0007669"/>
    <property type="project" value="EnsemblFungi"/>
</dbReference>
<comment type="catalytic activity">
    <reaction evidence="8">
        <text>Couples ATP hydrolysis with the unwinding of duplex DNA by translocating in the 3'-5' direction.</text>
        <dbReference type="EC" id="5.6.2.4"/>
    </reaction>
</comment>
<keyword evidence="5" id="KW-0067">ATP-binding</keyword>
<sequence length="913" mass="102594">MDVIDMLSNPAEVGSSHYTHGEDENAISRGEGNPPRHHSSFCSGLLRDSSPQAGLSPILSLHQVRFSSPQRDKERRRDAPSVDMSNGNRDKFRHRDGMPTGNQVPGPLLQQLQLNHAPPMAQGIPLVPLNQLPDRFRSVFPFPLFNAMQSRAFHASYKTDDNLVLSAPTGSGKTAVLELAICRLLTASQGQDFKVVYQAPTKCLCAERFRDWQAKFAPLDLQCALLTGDTEHGQLWSVQHASIIITTPEKWDSVTRRWKDHTKLMRMVKLFLVDEVHMLKEMRGATLEAVVSRMKSLDSPVRFVALSATVPNSDDIAAWLGKNSSEKYLPAHVEKFDEGFRPVKLQKFVYGFASNGNDFAFDKFCDTRLPDVISKHACKKPIIIFCSTRKSALSTAQSLAKLWSSLPAPSRLWPAPSSTLRMQNQDLQACISAGVAFHHAGLDLFDRQLIEKGYLSGQLYVICCTSTLAVGINLPCHLVIIKNTVSWQGSSCQEYSDLEVMQMIGRAGRPQYDDSAVAAILTRQEKVVRYEKMMSGEEILESCLHRNLIDHLNAEIGLGTLHDLPSAKKWLSGTFLYVRLQKNPGHYQIENDSGERDVDKKIGTICDRDLQLLQDYQLIEKSVKLKCTEFGDAMSRYYISFKTMKIFLSLQQKAKMSEILSVIAQADEYREIRFRSGEKSLYKEINKNASIKFPIKVDLALPAHKVSLIIQSELGAVDYPSGDQFQKHKIQYIQEKNTVFLHLQRLIRCIIDCQLCLGDSVAARHALELSRSFGAKAWDNSALQLKQLDQIGLVGVRKLAAGGITGIEALEATEPHKIEMIMTRNPPWGRNVLEKVRAFPKLSVSIQKTGKEIKGSDGVNVHIKAEVCFINEKIPTMFHRKPVFVCFMAEVSDGKLLDFRRIRFTLVHSWFKA</sequence>
<proteinExistence type="inferred from homology"/>
<evidence type="ECO:0000313" key="15">
    <source>
        <dbReference type="Proteomes" id="UP000076632"/>
    </source>
</evidence>
<dbReference type="SUPFAM" id="SSF158702">
    <property type="entry name" value="Sec63 N-terminal domain-like"/>
    <property type="match status" value="1"/>
</dbReference>
<dbReference type="STRING" id="1328760.A0A165IHS3"/>
<evidence type="ECO:0000259" key="13">
    <source>
        <dbReference type="PROSITE" id="PS51194"/>
    </source>
</evidence>
<dbReference type="GO" id="GO:0016787">
    <property type="term" value="F:hydrolase activity"/>
    <property type="evidence" value="ECO:0007669"/>
    <property type="project" value="UniProtKB-KW"/>
</dbReference>
<feature type="domain" description="Helicase ATP-binding" evidence="12">
    <location>
        <begin position="154"/>
        <end position="328"/>
    </location>
</feature>
<dbReference type="FunFam" id="3.40.50.300:FF:001076">
    <property type="entry name" value="ATP-dependent DNA helicase MER3"/>
    <property type="match status" value="1"/>
</dbReference>
<dbReference type="FunFam" id="1.10.3380.10:FF:000012">
    <property type="entry name" value="DEAD/DEAH box DNA helicase"/>
    <property type="match status" value="1"/>
</dbReference>
<feature type="region of interest" description="Disordered" evidence="11">
    <location>
        <begin position="63"/>
        <end position="104"/>
    </location>
</feature>
<evidence type="ECO:0000256" key="2">
    <source>
        <dbReference type="ARBA" id="ARBA00022741"/>
    </source>
</evidence>
<dbReference type="GO" id="GO:0007129">
    <property type="term" value="P:homologous chromosome pairing at meiosis"/>
    <property type="evidence" value="ECO:0007669"/>
    <property type="project" value="EnsemblFungi"/>
</dbReference>
<evidence type="ECO:0000259" key="12">
    <source>
        <dbReference type="PROSITE" id="PS51192"/>
    </source>
</evidence>
<feature type="region of interest" description="Disordered" evidence="11">
    <location>
        <begin position="1"/>
        <end position="47"/>
    </location>
</feature>
<dbReference type="InParanoid" id="A0A165IHS3"/>
<evidence type="ECO:0000256" key="7">
    <source>
        <dbReference type="ARBA" id="ARBA00023254"/>
    </source>
</evidence>
<dbReference type="PROSITE" id="PS51192">
    <property type="entry name" value="HELICASE_ATP_BIND_1"/>
    <property type="match status" value="1"/>
</dbReference>
<keyword evidence="15" id="KW-1185">Reference proteome</keyword>
<dbReference type="InterPro" id="IPR036390">
    <property type="entry name" value="WH_DNA-bd_sf"/>
</dbReference>
<feature type="domain" description="Helicase C-terminal" evidence="13">
    <location>
        <begin position="368"/>
        <end position="556"/>
    </location>
</feature>
<dbReference type="InterPro" id="IPR011545">
    <property type="entry name" value="DEAD/DEAH_box_helicase_dom"/>
</dbReference>
<dbReference type="InterPro" id="IPR052247">
    <property type="entry name" value="Meiotic_Crossover_Helicase"/>
</dbReference>
<keyword evidence="7" id="KW-0469">Meiosis</keyword>
<dbReference type="SMART" id="SM00490">
    <property type="entry name" value="HELICc"/>
    <property type="match status" value="1"/>
</dbReference>
<dbReference type="Proteomes" id="UP000076632">
    <property type="component" value="Unassembled WGS sequence"/>
</dbReference>
<dbReference type="RefSeq" id="XP_018190471.1">
    <property type="nucleotide sequence ID" value="XM_018336728.1"/>
</dbReference>
<evidence type="ECO:0000256" key="5">
    <source>
        <dbReference type="ARBA" id="ARBA00022840"/>
    </source>
</evidence>
<dbReference type="GO" id="GO:0003676">
    <property type="term" value="F:nucleic acid binding"/>
    <property type="evidence" value="ECO:0007669"/>
    <property type="project" value="InterPro"/>
</dbReference>
<evidence type="ECO:0000256" key="8">
    <source>
        <dbReference type="ARBA" id="ARBA00034617"/>
    </source>
</evidence>
<accession>A0A165IHS3</accession>
<dbReference type="Gene3D" id="1.10.3380.10">
    <property type="entry name" value="Sec63 N-terminal domain-like domain"/>
    <property type="match status" value="1"/>
</dbReference>
<gene>
    <name evidence="14" type="ORF">L228DRAFT_58378</name>
</gene>
<evidence type="ECO:0000256" key="6">
    <source>
        <dbReference type="ARBA" id="ARBA00023235"/>
    </source>
</evidence>
<dbReference type="InterPro" id="IPR057842">
    <property type="entry name" value="WH_MER3"/>
</dbReference>
<dbReference type="Pfam" id="PF02889">
    <property type="entry name" value="Sec63"/>
    <property type="match status" value="1"/>
</dbReference>
<comment type="similarity">
    <text evidence="1">Belongs to the helicase family. SKI2 subfamily.</text>
</comment>
<dbReference type="PANTHER" id="PTHR47835">
    <property type="entry name" value="HFM1, ATP DEPENDENT DNA HELICASE HOMOLOG"/>
    <property type="match status" value="1"/>
</dbReference>
<dbReference type="InterPro" id="IPR027417">
    <property type="entry name" value="P-loop_NTPase"/>
</dbReference>
<keyword evidence="6" id="KW-0413">Isomerase</keyword>
<dbReference type="SUPFAM" id="SSF46785">
    <property type="entry name" value="Winged helix' DNA-binding domain"/>
    <property type="match status" value="1"/>
</dbReference>
<dbReference type="InterPro" id="IPR014001">
    <property type="entry name" value="Helicase_ATP-bd"/>
</dbReference>
<feature type="compositionally biased region" description="Basic and acidic residues" evidence="11">
    <location>
        <begin position="70"/>
        <end position="80"/>
    </location>
</feature>
<organism evidence="14 15">
    <name type="scientific">Xylona heveae (strain CBS 132557 / TC161)</name>
    <dbReference type="NCBI Taxonomy" id="1328760"/>
    <lineage>
        <taxon>Eukaryota</taxon>
        <taxon>Fungi</taxon>
        <taxon>Dikarya</taxon>
        <taxon>Ascomycota</taxon>
        <taxon>Pezizomycotina</taxon>
        <taxon>Xylonomycetes</taxon>
        <taxon>Xylonales</taxon>
        <taxon>Xylonaceae</taxon>
        <taxon>Xylona</taxon>
    </lineage>
</organism>
<keyword evidence="2" id="KW-0547">Nucleotide-binding</keyword>
<dbReference type="SUPFAM" id="SSF52540">
    <property type="entry name" value="P-loop containing nucleoside triphosphate hydrolases"/>
    <property type="match status" value="1"/>
</dbReference>
<dbReference type="Pfam" id="PF23445">
    <property type="entry name" value="WHD_SNRNP200"/>
    <property type="match status" value="1"/>
</dbReference>
<keyword evidence="4 14" id="KW-0347">Helicase</keyword>
<dbReference type="SMART" id="SM00973">
    <property type="entry name" value="Sec63"/>
    <property type="match status" value="1"/>
</dbReference>
<evidence type="ECO:0000256" key="3">
    <source>
        <dbReference type="ARBA" id="ARBA00022801"/>
    </source>
</evidence>
<evidence type="ECO:0000256" key="1">
    <source>
        <dbReference type="ARBA" id="ARBA00010140"/>
    </source>
</evidence>
<dbReference type="Pfam" id="PF00270">
    <property type="entry name" value="DEAD"/>
    <property type="match status" value="1"/>
</dbReference>
<dbReference type="GO" id="GO:0005634">
    <property type="term" value="C:nucleus"/>
    <property type="evidence" value="ECO:0007669"/>
    <property type="project" value="EnsemblFungi"/>
</dbReference>
<dbReference type="GO" id="GO:0006260">
    <property type="term" value="P:DNA replication"/>
    <property type="evidence" value="ECO:0007669"/>
    <property type="project" value="EnsemblFungi"/>
</dbReference>
<dbReference type="GO" id="GO:0005524">
    <property type="term" value="F:ATP binding"/>
    <property type="evidence" value="ECO:0007669"/>
    <property type="project" value="UniProtKB-KW"/>
</dbReference>
<dbReference type="SMART" id="SM00487">
    <property type="entry name" value="DEXDc"/>
    <property type="match status" value="1"/>
</dbReference>
<dbReference type="PROSITE" id="PS51194">
    <property type="entry name" value="HELICASE_CTER"/>
    <property type="match status" value="1"/>
</dbReference>
<dbReference type="EMBL" id="KV407455">
    <property type="protein sequence ID" value="KZF24916.1"/>
    <property type="molecule type" value="Genomic_DNA"/>
</dbReference>
<dbReference type="CDD" id="cd18795">
    <property type="entry name" value="SF2_C_Ski2"/>
    <property type="match status" value="1"/>
</dbReference>
<dbReference type="OMA" id="EEFRPCQ"/>
<dbReference type="FunCoup" id="A0A165IHS3">
    <property type="interactions" value="398"/>
</dbReference>
<evidence type="ECO:0000256" key="11">
    <source>
        <dbReference type="SAM" id="MobiDB-lite"/>
    </source>
</evidence>
<dbReference type="InterPro" id="IPR001650">
    <property type="entry name" value="Helicase_C-like"/>
</dbReference>
<dbReference type="FunFam" id="1.10.10.10:FF:000012">
    <property type="entry name" value="U5 small nuclear ribonucleoprotein helicase"/>
    <property type="match status" value="1"/>
</dbReference>
<comment type="catalytic activity">
    <reaction evidence="10">
        <text>ATP + H2O = ADP + phosphate + H(+)</text>
        <dbReference type="Rhea" id="RHEA:13065"/>
        <dbReference type="ChEBI" id="CHEBI:15377"/>
        <dbReference type="ChEBI" id="CHEBI:15378"/>
        <dbReference type="ChEBI" id="CHEBI:30616"/>
        <dbReference type="ChEBI" id="CHEBI:43474"/>
        <dbReference type="ChEBI" id="CHEBI:456216"/>
        <dbReference type="EC" id="5.6.2.4"/>
    </reaction>
</comment>
<feature type="compositionally biased region" description="Basic and acidic residues" evidence="11">
    <location>
        <begin position="88"/>
        <end position="97"/>
    </location>
</feature>
<keyword evidence="3" id="KW-0378">Hydrolase</keyword>
<dbReference type="GO" id="GO:0043138">
    <property type="term" value="F:3'-5' DNA helicase activity"/>
    <property type="evidence" value="ECO:0007669"/>
    <property type="project" value="UniProtKB-EC"/>
</dbReference>
<reference evidence="14 15" key="1">
    <citation type="journal article" date="2016" name="Fungal Biol.">
        <title>The genome of Xylona heveae provides a window into fungal endophytism.</title>
        <authorList>
            <person name="Gazis R."/>
            <person name="Kuo A."/>
            <person name="Riley R."/>
            <person name="LaButti K."/>
            <person name="Lipzen A."/>
            <person name="Lin J."/>
            <person name="Amirebrahimi M."/>
            <person name="Hesse C.N."/>
            <person name="Spatafora J.W."/>
            <person name="Henrissat B."/>
            <person name="Hainaut M."/>
            <person name="Grigoriev I.V."/>
            <person name="Hibbett D.S."/>
        </authorList>
    </citation>
    <scope>NUCLEOTIDE SEQUENCE [LARGE SCALE GENOMIC DNA]</scope>
    <source>
        <strain evidence="14 15">TC161</strain>
    </source>
</reference>
<dbReference type="Pfam" id="PF00271">
    <property type="entry name" value="Helicase_C"/>
    <property type="match status" value="1"/>
</dbReference>
<dbReference type="OrthoDB" id="5575at2759"/>
<dbReference type="InterPro" id="IPR036388">
    <property type="entry name" value="WH-like_DNA-bd_sf"/>
</dbReference>
<dbReference type="AlphaFoldDB" id="A0A165IHS3"/>
<dbReference type="GeneID" id="28901865"/>
<evidence type="ECO:0000256" key="4">
    <source>
        <dbReference type="ARBA" id="ARBA00022806"/>
    </source>
</evidence>
<dbReference type="Gene3D" id="1.10.10.10">
    <property type="entry name" value="Winged helix-like DNA-binding domain superfamily/Winged helix DNA-binding domain"/>
    <property type="match status" value="1"/>
</dbReference>
<dbReference type="Gene3D" id="3.40.50.300">
    <property type="entry name" value="P-loop containing nucleotide triphosphate hydrolases"/>
    <property type="match status" value="2"/>
</dbReference>
<evidence type="ECO:0000256" key="10">
    <source>
        <dbReference type="ARBA" id="ARBA00048988"/>
    </source>
</evidence>
<dbReference type="EC" id="5.6.2.4" evidence="9"/>
<evidence type="ECO:0000313" key="14">
    <source>
        <dbReference type="EMBL" id="KZF24916.1"/>
    </source>
</evidence>
<dbReference type="InterPro" id="IPR004179">
    <property type="entry name" value="Sec63-dom"/>
</dbReference>
<evidence type="ECO:0000256" key="9">
    <source>
        <dbReference type="ARBA" id="ARBA00034808"/>
    </source>
</evidence>
<name>A0A165IHS3_XYLHT</name>
<protein>
    <recommendedName>
        <fullName evidence="9">DNA 3'-5' helicase</fullName>
        <ecNumber evidence="9">5.6.2.4</ecNumber>
    </recommendedName>
</protein>
<dbReference type="PANTHER" id="PTHR47835:SF3">
    <property type="entry name" value="HELICASE FOR MEIOSIS 1"/>
    <property type="match status" value="1"/>
</dbReference>